<keyword evidence="4 7" id="KW-0812">Transmembrane</keyword>
<evidence type="ECO:0000256" key="1">
    <source>
        <dbReference type="ARBA" id="ARBA00004141"/>
    </source>
</evidence>
<dbReference type="AlphaFoldDB" id="A0A8C1FKI4"/>
<keyword evidence="5 7" id="KW-1133">Transmembrane helix</keyword>
<dbReference type="PANTHER" id="PTHR46916:SF2">
    <property type="entry name" value="TRANSMEMBRANE PROTEIN 205"/>
    <property type="match status" value="1"/>
</dbReference>
<protein>
    <recommendedName>
        <fullName evidence="3">Transmembrane protein 205</fullName>
    </recommendedName>
</protein>
<dbReference type="GO" id="GO:0016020">
    <property type="term" value="C:membrane"/>
    <property type="evidence" value="ECO:0007669"/>
    <property type="project" value="UniProtKB-SubCell"/>
</dbReference>
<evidence type="ECO:0000313" key="9">
    <source>
        <dbReference type="Ensembl" id="ENSCCRP00000091565.2"/>
    </source>
</evidence>
<evidence type="ECO:0000313" key="10">
    <source>
        <dbReference type="Proteomes" id="UP001108240"/>
    </source>
</evidence>
<dbReference type="GeneTree" id="ENSGT00390000016298"/>
<dbReference type="PANTHER" id="PTHR46916">
    <property type="entry name" value="TRANSMEMBRANE PROTEIN 205"/>
    <property type="match status" value="1"/>
</dbReference>
<evidence type="ECO:0000256" key="5">
    <source>
        <dbReference type="ARBA" id="ARBA00022989"/>
    </source>
</evidence>
<evidence type="ECO:0000256" key="7">
    <source>
        <dbReference type="SAM" id="Phobius"/>
    </source>
</evidence>
<comment type="subcellular location">
    <subcellularLocation>
        <location evidence="1">Membrane</location>
        <topology evidence="1">Multi-pass membrane protein</topology>
    </subcellularLocation>
</comment>
<organism evidence="9 10">
    <name type="scientific">Cyprinus carpio carpio</name>
    <dbReference type="NCBI Taxonomy" id="630221"/>
    <lineage>
        <taxon>Eukaryota</taxon>
        <taxon>Metazoa</taxon>
        <taxon>Chordata</taxon>
        <taxon>Craniata</taxon>
        <taxon>Vertebrata</taxon>
        <taxon>Euteleostomi</taxon>
        <taxon>Actinopterygii</taxon>
        <taxon>Neopterygii</taxon>
        <taxon>Teleostei</taxon>
        <taxon>Ostariophysi</taxon>
        <taxon>Cypriniformes</taxon>
        <taxon>Cyprinidae</taxon>
        <taxon>Cyprininae</taxon>
        <taxon>Cyprinus</taxon>
    </lineage>
</organism>
<name>A0A8C1FKI4_CYPCA</name>
<sequence>MATEGDPTGFVKVLHLLVISFIWGMQVWVSFIAGFVLISQVSMHTFGLVQSKLFPFYFNCLMGGNAVSLAIYAVYHPRELLDWHEGIQRIHWRASDVMLHFSKSVLMNEQAHLHLGWSEGEYFFNKSLLLFPHFVSIPLNEPLSLCFYFSEQMTLFFVAVIMAGLNVKWFGPSATESMLVMHEIEKEHGLGNQVGMSYNKEEYAKLREQDPKYKEHRTTFYRYHGLSNLCNLIGFFSTTINLIYLALHLGTI</sequence>
<feature type="domain" description="TMEM205-like" evidence="8">
    <location>
        <begin position="17"/>
        <end position="88"/>
    </location>
</feature>
<dbReference type="Ensembl" id="ENSCCRT00000099388.2">
    <property type="protein sequence ID" value="ENSCCRP00000091565.2"/>
    <property type="gene ID" value="ENSCCRG00000049538.2"/>
</dbReference>
<evidence type="ECO:0000256" key="2">
    <source>
        <dbReference type="ARBA" id="ARBA00011001"/>
    </source>
</evidence>
<keyword evidence="10" id="KW-1185">Reference proteome</keyword>
<dbReference type="InterPro" id="IPR042623">
    <property type="entry name" value="TMEM205"/>
</dbReference>
<feature type="transmembrane region" description="Helical" evidence="7">
    <location>
        <begin position="226"/>
        <end position="247"/>
    </location>
</feature>
<evidence type="ECO:0000259" key="8">
    <source>
        <dbReference type="Pfam" id="PF13664"/>
    </source>
</evidence>
<reference evidence="9" key="1">
    <citation type="submission" date="2025-08" db="UniProtKB">
        <authorList>
            <consortium name="Ensembl"/>
        </authorList>
    </citation>
    <scope>IDENTIFICATION</scope>
</reference>
<evidence type="ECO:0000256" key="4">
    <source>
        <dbReference type="ARBA" id="ARBA00022692"/>
    </source>
</evidence>
<accession>A0A8C1FKI4</accession>
<evidence type="ECO:0000256" key="3">
    <source>
        <dbReference type="ARBA" id="ARBA00015041"/>
    </source>
</evidence>
<dbReference type="Pfam" id="PF13664">
    <property type="entry name" value="DUF4149"/>
    <property type="match status" value="1"/>
</dbReference>
<dbReference type="InterPro" id="IPR025423">
    <property type="entry name" value="TMEM205-like"/>
</dbReference>
<proteinExistence type="inferred from homology"/>
<comment type="similarity">
    <text evidence="2">Belongs to the TMEM205 family.</text>
</comment>
<dbReference type="Proteomes" id="UP001108240">
    <property type="component" value="Unplaced"/>
</dbReference>
<dbReference type="OMA" id="FGQVQSK"/>
<reference evidence="9" key="2">
    <citation type="submission" date="2025-09" db="UniProtKB">
        <authorList>
            <consortium name="Ensembl"/>
        </authorList>
    </citation>
    <scope>IDENTIFICATION</scope>
</reference>
<feature type="transmembrane region" description="Helical" evidence="7">
    <location>
        <begin position="53"/>
        <end position="75"/>
    </location>
</feature>
<evidence type="ECO:0000256" key="6">
    <source>
        <dbReference type="ARBA" id="ARBA00023136"/>
    </source>
</evidence>
<keyword evidence="6 7" id="KW-0472">Membrane</keyword>
<feature type="transmembrane region" description="Helical" evidence="7">
    <location>
        <begin position="13"/>
        <end position="41"/>
    </location>
</feature>